<keyword evidence="1" id="KW-0812">Transmembrane</keyword>
<keyword evidence="1" id="KW-1133">Transmembrane helix</keyword>
<dbReference type="STRING" id="1219011.GCA_001895045_00099"/>
<accession>A0A2X4TQI5</accession>
<evidence type="ECO:0000313" key="2">
    <source>
        <dbReference type="EMBL" id="SQI28629.1"/>
    </source>
</evidence>
<dbReference type="EMBL" id="LS483468">
    <property type="protein sequence ID" value="SQI28629.1"/>
    <property type="molecule type" value="Genomic_DNA"/>
</dbReference>
<dbReference type="InterPro" id="IPR045770">
    <property type="entry name" value="DUF6223"/>
</dbReference>
<dbReference type="RefSeq" id="WP_072698137.1">
    <property type="nucleotide sequence ID" value="NZ_JAFBBL010000001.1"/>
</dbReference>
<proteinExistence type="predicted"/>
<dbReference type="AlphaFoldDB" id="A0A2X4TQI5"/>
<name>A0A2X4TQI5_9NOCA</name>
<feature type="transmembrane region" description="Helical" evidence="1">
    <location>
        <begin position="34"/>
        <end position="53"/>
    </location>
</feature>
<dbReference type="KEGG" id="rcr:NCTC10994_00379"/>
<feature type="transmembrane region" description="Helical" evidence="1">
    <location>
        <begin position="99"/>
        <end position="121"/>
    </location>
</feature>
<feature type="transmembrane region" description="Helical" evidence="1">
    <location>
        <begin position="65"/>
        <end position="87"/>
    </location>
</feature>
<evidence type="ECO:0000256" key="1">
    <source>
        <dbReference type="SAM" id="Phobius"/>
    </source>
</evidence>
<sequence>MSVFEVSAPLLEPTFLLEPTSVAAGYELGVGRTVPSAAAVLALLGVVAGAVALRRTRRSGTHPNLSWIVAALATGAIGVIVGGMHGANAAGGPNTGNGVVGALFAVVLGAVAVVLGGLSLARYRRTERVTGALSDS</sequence>
<evidence type="ECO:0000313" key="3">
    <source>
        <dbReference type="Proteomes" id="UP000249091"/>
    </source>
</evidence>
<organism evidence="2 3">
    <name type="scientific">Rhodococcus coprophilus</name>
    <dbReference type="NCBI Taxonomy" id="38310"/>
    <lineage>
        <taxon>Bacteria</taxon>
        <taxon>Bacillati</taxon>
        <taxon>Actinomycetota</taxon>
        <taxon>Actinomycetes</taxon>
        <taxon>Mycobacteriales</taxon>
        <taxon>Nocardiaceae</taxon>
        <taxon>Rhodococcus</taxon>
    </lineage>
</organism>
<dbReference type="Pfam" id="PF19733">
    <property type="entry name" value="DUF6223"/>
    <property type="match status" value="1"/>
</dbReference>
<protein>
    <submittedName>
        <fullName evidence="2">Uncharacterized protein</fullName>
    </submittedName>
</protein>
<keyword evidence="1" id="KW-0472">Membrane</keyword>
<keyword evidence="3" id="KW-1185">Reference proteome</keyword>
<dbReference type="Proteomes" id="UP000249091">
    <property type="component" value="Chromosome 1"/>
</dbReference>
<gene>
    <name evidence="2" type="ORF">NCTC10994_00379</name>
</gene>
<reference evidence="2 3" key="1">
    <citation type="submission" date="2018-06" db="EMBL/GenBank/DDBJ databases">
        <authorList>
            <consortium name="Pathogen Informatics"/>
            <person name="Doyle S."/>
        </authorList>
    </citation>
    <scope>NUCLEOTIDE SEQUENCE [LARGE SCALE GENOMIC DNA]</scope>
    <source>
        <strain evidence="2 3">NCTC10994</strain>
    </source>
</reference>